<feature type="non-terminal residue" evidence="4">
    <location>
        <position position="68"/>
    </location>
</feature>
<dbReference type="EMBL" id="SNRW01018849">
    <property type="protein sequence ID" value="KAA6366938.1"/>
    <property type="molecule type" value="Genomic_DNA"/>
</dbReference>
<feature type="transmembrane region" description="Helical" evidence="2">
    <location>
        <begin position="20"/>
        <end position="45"/>
    </location>
</feature>
<evidence type="ECO:0000256" key="2">
    <source>
        <dbReference type="SAM" id="Phobius"/>
    </source>
</evidence>
<evidence type="ECO:0000313" key="4">
    <source>
        <dbReference type="EMBL" id="KAA6366938.1"/>
    </source>
</evidence>
<dbReference type="GO" id="GO:0016020">
    <property type="term" value="C:membrane"/>
    <property type="evidence" value="ECO:0007669"/>
    <property type="project" value="UniProtKB-UniRule"/>
</dbReference>
<evidence type="ECO:0000256" key="1">
    <source>
        <dbReference type="PROSITE-ProRule" id="PRU01193"/>
    </source>
</evidence>
<organism evidence="4 5">
    <name type="scientific">Streblomastix strix</name>
    <dbReference type="NCBI Taxonomy" id="222440"/>
    <lineage>
        <taxon>Eukaryota</taxon>
        <taxon>Metamonada</taxon>
        <taxon>Preaxostyla</taxon>
        <taxon>Oxymonadida</taxon>
        <taxon>Streblomastigidae</taxon>
        <taxon>Streblomastix</taxon>
    </lineage>
</organism>
<name>A0A5J4U994_9EUKA</name>
<evidence type="ECO:0000259" key="3">
    <source>
        <dbReference type="PROSITE" id="PS51846"/>
    </source>
</evidence>
<reference evidence="4 5" key="1">
    <citation type="submission" date="2019-03" db="EMBL/GenBank/DDBJ databases">
        <title>Single cell metagenomics reveals metabolic interactions within the superorganism composed of flagellate Streblomastix strix and complex community of Bacteroidetes bacteria on its surface.</title>
        <authorList>
            <person name="Treitli S.C."/>
            <person name="Kolisko M."/>
            <person name="Husnik F."/>
            <person name="Keeling P."/>
            <person name="Hampl V."/>
        </authorList>
    </citation>
    <scope>NUCLEOTIDE SEQUENCE [LARGE SCALE GENOMIC DNA]</scope>
    <source>
        <strain evidence="4">ST1C</strain>
    </source>
</reference>
<accession>A0A5J4U994</accession>
<dbReference type="InterPro" id="IPR002550">
    <property type="entry name" value="CNNM"/>
</dbReference>
<dbReference type="PROSITE" id="PS51846">
    <property type="entry name" value="CNNM"/>
    <property type="match status" value="1"/>
</dbReference>
<dbReference type="Proteomes" id="UP000324800">
    <property type="component" value="Unassembled WGS sequence"/>
</dbReference>
<gene>
    <name evidence="4" type="ORF">EZS28_037534</name>
</gene>
<protein>
    <recommendedName>
        <fullName evidence="3">CNNM transmembrane domain-containing protein</fullName>
    </recommendedName>
</protein>
<proteinExistence type="predicted"/>
<dbReference type="OrthoDB" id="5353557at2759"/>
<dbReference type="AlphaFoldDB" id="A0A5J4U994"/>
<feature type="domain" description="CNNM transmembrane" evidence="3">
    <location>
        <begin position="16"/>
        <end position="68"/>
    </location>
</feature>
<sequence length="68" mass="7440">MSITNSEPEPEGNKSGLLMILLKVSALILLLFLSAVFTGLNLGLLSLDKTRIQILSDLGTEKDKKRIK</sequence>
<keyword evidence="1 2" id="KW-1133">Transmembrane helix</keyword>
<comment type="caution">
    <text evidence="4">The sequence shown here is derived from an EMBL/GenBank/DDBJ whole genome shotgun (WGS) entry which is preliminary data.</text>
</comment>
<keyword evidence="1 2" id="KW-0472">Membrane</keyword>
<keyword evidence="1 2" id="KW-0812">Transmembrane</keyword>
<evidence type="ECO:0000313" key="5">
    <source>
        <dbReference type="Proteomes" id="UP000324800"/>
    </source>
</evidence>